<dbReference type="GO" id="GO:0007155">
    <property type="term" value="P:cell adhesion"/>
    <property type="evidence" value="ECO:0007669"/>
    <property type="project" value="InterPro"/>
</dbReference>
<comment type="caution">
    <text evidence="1">The sequence shown here is derived from an EMBL/GenBank/DDBJ whole genome shotgun (WGS) entry which is preliminary data.</text>
</comment>
<dbReference type="PANTHER" id="PTHR13771">
    <property type="entry name" value="INTERCELLULAR ADHESION MOLECULE"/>
    <property type="match status" value="1"/>
</dbReference>
<dbReference type="GO" id="GO:0005178">
    <property type="term" value="F:integrin binding"/>
    <property type="evidence" value="ECO:0007669"/>
    <property type="project" value="InterPro"/>
</dbReference>
<dbReference type="EMBL" id="VYZF01007060">
    <property type="protein sequence ID" value="NWT49096.1"/>
    <property type="molecule type" value="Genomic_DNA"/>
</dbReference>
<sequence length="65" mass="7304">LRCWAWGNPRPHLECAKDREPFPAGVPRPVTRAHAGTYLCQATNRLGTTVRSVTVWVQCEWGRGS</sequence>
<dbReference type="PANTHER" id="PTHR13771:SF9">
    <property type="entry name" value="INTERCELLULAR ADHESION MOLECULE 5"/>
    <property type="match status" value="1"/>
</dbReference>
<dbReference type="InterPro" id="IPR013783">
    <property type="entry name" value="Ig-like_fold"/>
</dbReference>
<reference evidence="1 2" key="1">
    <citation type="submission" date="2019-09" db="EMBL/GenBank/DDBJ databases">
        <title>Bird 10,000 Genomes (B10K) Project - Family phase.</title>
        <authorList>
            <person name="Zhang G."/>
        </authorList>
    </citation>
    <scope>NUCLEOTIDE SEQUENCE [LARGE SCALE GENOMIC DNA]</scope>
    <source>
        <strain evidence="1">B10K-DU-021-33</strain>
        <tissue evidence="1">Mixed tissue sample</tissue>
    </source>
</reference>
<dbReference type="SUPFAM" id="SSF48726">
    <property type="entry name" value="Immunoglobulin"/>
    <property type="match status" value="1"/>
</dbReference>
<name>A0A7K5P1F2_CHRMC</name>
<dbReference type="Gene3D" id="2.60.40.10">
    <property type="entry name" value="Immunoglobulins"/>
    <property type="match status" value="1"/>
</dbReference>
<evidence type="ECO:0000313" key="2">
    <source>
        <dbReference type="Proteomes" id="UP000524558"/>
    </source>
</evidence>
<proteinExistence type="predicted"/>
<dbReference type="Proteomes" id="UP000524558">
    <property type="component" value="Unassembled WGS sequence"/>
</dbReference>
<dbReference type="InterPro" id="IPR047012">
    <property type="entry name" value="ICAM_VCAM"/>
</dbReference>
<evidence type="ECO:0000313" key="1">
    <source>
        <dbReference type="EMBL" id="NWT49096.1"/>
    </source>
</evidence>
<feature type="non-terminal residue" evidence="1">
    <location>
        <position position="65"/>
    </location>
</feature>
<keyword evidence="2" id="KW-1185">Reference proteome</keyword>
<organism evidence="1 2">
    <name type="scientific">Chroicocephalus maculipennis</name>
    <name type="common">Brown-hooded gull</name>
    <name type="synonym">Larus maculipennis</name>
    <dbReference type="NCBI Taxonomy" id="287016"/>
    <lineage>
        <taxon>Eukaryota</taxon>
        <taxon>Metazoa</taxon>
        <taxon>Chordata</taxon>
        <taxon>Craniata</taxon>
        <taxon>Vertebrata</taxon>
        <taxon>Euteleostomi</taxon>
        <taxon>Archelosauria</taxon>
        <taxon>Archosauria</taxon>
        <taxon>Dinosauria</taxon>
        <taxon>Saurischia</taxon>
        <taxon>Theropoda</taxon>
        <taxon>Coelurosauria</taxon>
        <taxon>Aves</taxon>
        <taxon>Neognathae</taxon>
        <taxon>Neoaves</taxon>
        <taxon>Charadriiformes</taxon>
        <taxon>Laridae</taxon>
        <taxon>Chroicocephalus</taxon>
    </lineage>
</organism>
<dbReference type="GO" id="GO:0005886">
    <property type="term" value="C:plasma membrane"/>
    <property type="evidence" value="ECO:0007669"/>
    <property type="project" value="TreeGrafter"/>
</dbReference>
<accession>A0A7K5P1F2</accession>
<gene>
    <name evidence="1" type="primary">Icam1</name>
    <name evidence="1" type="ORF">CHRMAC_R15275</name>
</gene>
<feature type="non-terminal residue" evidence="1">
    <location>
        <position position="1"/>
    </location>
</feature>
<dbReference type="AlphaFoldDB" id="A0A7K5P1F2"/>
<protein>
    <submittedName>
        <fullName evidence="1">ICAM1 protein</fullName>
    </submittedName>
</protein>
<dbReference type="InterPro" id="IPR036179">
    <property type="entry name" value="Ig-like_dom_sf"/>
</dbReference>